<feature type="region of interest" description="Disordered" evidence="1">
    <location>
        <begin position="827"/>
        <end position="882"/>
    </location>
</feature>
<evidence type="ECO:0000256" key="1">
    <source>
        <dbReference type="SAM" id="MobiDB-lite"/>
    </source>
</evidence>
<dbReference type="OrthoDB" id="3946750at2759"/>
<feature type="region of interest" description="Disordered" evidence="1">
    <location>
        <begin position="512"/>
        <end position="626"/>
    </location>
</feature>
<dbReference type="STRING" id="1163406.A0A0L0NEF5"/>
<feature type="region of interest" description="Disordered" evidence="1">
    <location>
        <begin position="354"/>
        <end position="438"/>
    </location>
</feature>
<dbReference type="EMBL" id="LFRF01000006">
    <property type="protein sequence ID" value="KND92448.1"/>
    <property type="molecule type" value="Genomic_DNA"/>
</dbReference>
<accession>A0A0L0NEF5</accession>
<name>A0A0L0NEF5_TOLOC</name>
<gene>
    <name evidence="2" type="ORF">TOPH_02926</name>
</gene>
<feature type="compositionally biased region" description="Basic and acidic residues" evidence="1">
    <location>
        <begin position="364"/>
        <end position="391"/>
    </location>
</feature>
<feature type="compositionally biased region" description="Basic and acidic residues" evidence="1">
    <location>
        <begin position="424"/>
        <end position="438"/>
    </location>
</feature>
<feature type="compositionally biased region" description="Basic and acidic residues" evidence="1">
    <location>
        <begin position="617"/>
        <end position="626"/>
    </location>
</feature>
<feature type="region of interest" description="Disordered" evidence="1">
    <location>
        <begin position="692"/>
        <end position="763"/>
    </location>
</feature>
<feature type="non-terminal residue" evidence="2">
    <location>
        <position position="1"/>
    </location>
</feature>
<evidence type="ECO:0000313" key="2">
    <source>
        <dbReference type="EMBL" id="KND92448.1"/>
    </source>
</evidence>
<feature type="compositionally biased region" description="Basic and acidic residues" evidence="1">
    <location>
        <begin position="591"/>
        <end position="607"/>
    </location>
</feature>
<keyword evidence="3" id="KW-1185">Reference proteome</keyword>
<feature type="region of interest" description="Disordered" evidence="1">
    <location>
        <begin position="31"/>
        <end position="52"/>
    </location>
</feature>
<dbReference type="Proteomes" id="UP000036947">
    <property type="component" value="Unassembled WGS sequence"/>
</dbReference>
<proteinExistence type="predicted"/>
<comment type="caution">
    <text evidence="2">The sequence shown here is derived from an EMBL/GenBank/DDBJ whole genome shotgun (WGS) entry which is preliminary data.</text>
</comment>
<evidence type="ECO:0000313" key="3">
    <source>
        <dbReference type="Proteomes" id="UP000036947"/>
    </source>
</evidence>
<dbReference type="AlphaFoldDB" id="A0A0L0NEF5"/>
<feature type="compositionally biased region" description="Basic and acidic residues" evidence="1">
    <location>
        <begin position="299"/>
        <end position="309"/>
    </location>
</feature>
<feature type="compositionally biased region" description="Polar residues" evidence="1">
    <location>
        <begin position="828"/>
        <end position="842"/>
    </location>
</feature>
<feature type="compositionally biased region" description="Basic and acidic residues" evidence="1">
    <location>
        <begin position="555"/>
        <end position="580"/>
    </location>
</feature>
<protein>
    <submittedName>
        <fullName evidence="2">Uncharacterized protein</fullName>
    </submittedName>
</protein>
<feature type="region of interest" description="Disordered" evidence="1">
    <location>
        <begin position="1091"/>
        <end position="1113"/>
    </location>
</feature>
<organism evidence="2 3">
    <name type="scientific">Tolypocladium ophioglossoides (strain CBS 100239)</name>
    <name type="common">Snaketongue truffleclub</name>
    <name type="synonym">Elaphocordyceps ophioglossoides</name>
    <dbReference type="NCBI Taxonomy" id="1163406"/>
    <lineage>
        <taxon>Eukaryota</taxon>
        <taxon>Fungi</taxon>
        <taxon>Dikarya</taxon>
        <taxon>Ascomycota</taxon>
        <taxon>Pezizomycotina</taxon>
        <taxon>Sordariomycetes</taxon>
        <taxon>Hypocreomycetidae</taxon>
        <taxon>Hypocreales</taxon>
        <taxon>Ophiocordycipitaceae</taxon>
        <taxon>Tolypocladium</taxon>
    </lineage>
</organism>
<reference evidence="2 3" key="1">
    <citation type="journal article" date="2015" name="BMC Genomics">
        <title>The genome of the truffle-parasite Tolypocladium ophioglossoides and the evolution of antifungal peptaibiotics.</title>
        <authorList>
            <person name="Quandt C.A."/>
            <person name="Bushley K.E."/>
            <person name="Spatafora J.W."/>
        </authorList>
    </citation>
    <scope>NUCLEOTIDE SEQUENCE [LARGE SCALE GENOMIC DNA]</scope>
    <source>
        <strain evidence="2 3">CBS 100239</strain>
    </source>
</reference>
<sequence>HPRHSPTPAADSPLVQSPCLRLLLGQAVSDTRSPYNHSVSKPASTRSVPRPTSMSLAAVAALRELRLVNTSAVMLTTAPTPSPRARLLMVAQRSSRQSAAALTSVSQLRSRHHLQSRGFRFGTWSCHAGPDQQREARRRHRVLRHRYMESLNRKLSWENSPRDNSAKAAMKSAMARFTQTRRSAASGKYVNVDDVKSWSDDLSGLRPGRNIEVVEREAIDHLFGTRRAGDNPSNPWTPLQNIRKYLETRRSHPEVTPESVLHATTTAGEQDGGFIDPITNRRMTTPSSGDGARASATRQSEDIAKDTSKTSKVGKGLKHYEDLPKYSSTTLDNPNALRKLTAEEKSKEYKDLGKYKPVQWNEPDGLRKTTPEEDSKNYEDLREYSSVKIDDPNAQQPPSPEEKSKIYNDLDKYKPVSWNEPDGLPEHTPEERSKNYDDLDKYGAVRWNEPDGLRKPTSEELSKNYDDLNKYGPVVWNEPDGLQQLTPEEVSKQYRDLGAYKEGFVANDAVLQAHEEKQQDPTQKAEPISAKVEVPSEDPQKLYDDLNKYGPVRWNEPDGLRRLTPEELSKNYEDLPKYRQYDNSGPTTPRVHPEGVSKKYEDLRKYDSFPNAGPMTERIHPELASKQYKDLSKYPVAGYEEQEKTRHIHPEELTKNYGDLDKYKPRSFDSPSRTYPMHPEEATKFYKDLTQYKPVMHNEPDGKLAVTPDPVPNGLEGYDARAEARGRLGASSITHHGQPNSNSSDSFDDASQNDPLNPRISNEIRAAALRNAEDSRQKVKLQKAKLEHELNWDATSKDAQDTICQMKRKTGRMLTGNYTRDFPEEFATSWNTSNSPSKTTLYPKNRSEDGQVEPVGSNAQGSGEDAELGSMDESFPSEDTKLEPSLNRRWERRFSRGVISHLERKQAEADPYSKAPQGMQTSYAEECGGKATWPSLVKHYKVKTPRESGVGSMAETDDDRQPASYKILAYDSSTQSISVAETTSAIDETASAASPAAVLLQLSNPSKFLPHFTALQAQGYEIVSGSGDVLVFRKVRPGSPEATSWATRFAPGKGSPINPIDMMGKPVTGNFASPTGFVNYDALAEGEGYKPSPPYTKATRGEGYNGDGLRKGKKKRSFGRKVVVGTVWVAGIAYSAGVLGEYFATGGMDGSGGKRL</sequence>
<feature type="region of interest" description="Disordered" evidence="1">
    <location>
        <begin position="640"/>
        <end position="678"/>
    </location>
</feature>
<feature type="compositionally biased region" description="Low complexity" evidence="1">
    <location>
        <begin position="740"/>
        <end position="754"/>
    </location>
</feature>
<feature type="region of interest" description="Disordered" evidence="1">
    <location>
        <begin position="266"/>
        <end position="316"/>
    </location>
</feature>
<feature type="compositionally biased region" description="Basic and acidic residues" evidence="1">
    <location>
        <begin position="538"/>
        <end position="547"/>
    </location>
</feature>
<feature type="compositionally biased region" description="Basic and acidic residues" evidence="1">
    <location>
        <begin position="641"/>
        <end position="667"/>
    </location>
</feature>
<feature type="compositionally biased region" description="Basic and acidic residues" evidence="1">
    <location>
        <begin position="400"/>
        <end position="414"/>
    </location>
</feature>